<proteinExistence type="predicted"/>
<evidence type="ECO:0000259" key="1">
    <source>
        <dbReference type="Pfam" id="PF14594"/>
    </source>
</evidence>
<feature type="domain" description="Gp28/Gp37-like" evidence="1">
    <location>
        <begin position="19"/>
        <end position="100"/>
    </location>
</feature>
<dbReference type="Pfam" id="PF14594">
    <property type="entry name" value="Sipho_Gp37"/>
    <property type="match status" value="1"/>
</dbReference>
<protein>
    <recommendedName>
        <fullName evidence="1">Gp28/Gp37-like domain-containing protein</fullName>
    </recommendedName>
</protein>
<dbReference type="EMBL" id="BK014692">
    <property type="protein sequence ID" value="DAD68087.1"/>
    <property type="molecule type" value="Genomic_DNA"/>
</dbReference>
<name>A0A8S5LDR2_9CAUD</name>
<dbReference type="InterPro" id="IPR029432">
    <property type="entry name" value="Gp28/Gp37-like_dom"/>
</dbReference>
<accession>A0A8S5LDR2</accession>
<organism evidence="2">
    <name type="scientific">Siphoviridae sp. ctj495</name>
    <dbReference type="NCBI Taxonomy" id="2823592"/>
    <lineage>
        <taxon>Viruses</taxon>
        <taxon>Duplodnaviria</taxon>
        <taxon>Heunggongvirae</taxon>
        <taxon>Uroviricota</taxon>
        <taxon>Caudoviricetes</taxon>
    </lineage>
</organism>
<evidence type="ECO:0000313" key="2">
    <source>
        <dbReference type="EMBL" id="DAD68087.1"/>
    </source>
</evidence>
<reference evidence="2" key="1">
    <citation type="journal article" date="2021" name="Proc. Natl. Acad. Sci. U.S.A.">
        <title>A Catalog of Tens of Thousands of Viruses from Human Metagenomes Reveals Hidden Associations with Chronic Diseases.</title>
        <authorList>
            <person name="Tisza M.J."/>
            <person name="Buck C.B."/>
        </authorList>
    </citation>
    <scope>NUCLEOTIDE SEQUENCE</scope>
    <source>
        <strain evidence="2">Ctj495</strain>
    </source>
</reference>
<sequence>MQLFFAFLHNYNSWIEVPNNFYSLNWTERAYDYGQFELQLYSDQPGYEYSLGNLFIRDDTSTAMVIETATVKQEDDGVYLHKYTGRSLESMFEWRVLPHRQWIEPDSNGQFNAQMTAENLAHAHLGKDAEGARRIDNFNFHRETRVSQMAYVNDTGQKIQDGKWIIYDRAPIAEMFKNVLSACKPNGYSLFYKIKLENQGIHCYVTAPRLIQTITLAQENDNFSDFESVDSIVDKKSTIYEVFDTGDVDLKWIADGSTHTRAHTLRSENPITRREVLWDNTQVHKPYSIKDWKALTDLQRKHITSLSEVWYPFWVLDAMFPKYTPLKMISGKINSFSNVEYRTGFDVGDIFYYVPSGSNAEPIECQLTEMTESWSSSGFSRVPTISMSSRTKWNGDGFRIDFTRGGPGEVIAPRERD</sequence>